<gene>
    <name evidence="1" type="ORF">MUN79_22870</name>
</gene>
<dbReference type="KEGG" id="hcu:MUN79_22870"/>
<dbReference type="InterPro" id="IPR029058">
    <property type="entry name" value="AB_hydrolase_fold"/>
</dbReference>
<keyword evidence="1" id="KW-0378">Hydrolase</keyword>
<dbReference type="AlphaFoldDB" id="A0A8T9Q1S4"/>
<reference evidence="1" key="1">
    <citation type="submission" date="2022-04" db="EMBL/GenBank/DDBJ databases">
        <title>Hymenobacter sp. isolated from the air.</title>
        <authorList>
            <person name="Won M."/>
            <person name="Lee C.-M."/>
            <person name="Woen H.-Y."/>
            <person name="Kwon S.-W."/>
        </authorList>
    </citation>
    <scope>NUCLEOTIDE SEQUENCE</scope>
    <source>
        <strain evidence="1">5116S-3</strain>
    </source>
</reference>
<proteinExistence type="predicted"/>
<dbReference type="Gene3D" id="3.40.50.1820">
    <property type="entry name" value="alpha/beta hydrolase"/>
    <property type="match status" value="1"/>
</dbReference>
<keyword evidence="2" id="KW-1185">Reference proteome</keyword>
<dbReference type="GO" id="GO:0016787">
    <property type="term" value="F:hydrolase activity"/>
    <property type="evidence" value="ECO:0007669"/>
    <property type="project" value="UniProtKB-KW"/>
</dbReference>
<organism evidence="1 2">
    <name type="scientific">Hymenobacter cellulosilyticus</name>
    <dbReference type="NCBI Taxonomy" id="2932248"/>
    <lineage>
        <taxon>Bacteria</taxon>
        <taxon>Pseudomonadati</taxon>
        <taxon>Bacteroidota</taxon>
        <taxon>Cytophagia</taxon>
        <taxon>Cytophagales</taxon>
        <taxon>Hymenobacteraceae</taxon>
        <taxon>Hymenobacter</taxon>
    </lineage>
</organism>
<dbReference type="Proteomes" id="UP000831796">
    <property type="component" value="Chromosome"/>
</dbReference>
<dbReference type="SUPFAM" id="SSF53474">
    <property type="entry name" value="alpha/beta-Hydrolases"/>
    <property type="match status" value="1"/>
</dbReference>
<accession>A0A8T9Q1S4</accession>
<evidence type="ECO:0000313" key="1">
    <source>
        <dbReference type="EMBL" id="UOQ71434.1"/>
    </source>
</evidence>
<protein>
    <submittedName>
        <fullName evidence="1">Alpha/beta hydrolase</fullName>
    </submittedName>
</protein>
<dbReference type="RefSeq" id="WP_244674841.1">
    <property type="nucleotide sequence ID" value="NZ_CP095046.1"/>
</dbReference>
<evidence type="ECO:0000313" key="2">
    <source>
        <dbReference type="Proteomes" id="UP000831796"/>
    </source>
</evidence>
<name>A0A8T9Q1S4_9BACT</name>
<sequence length="72" mass="8018">MRAITLPTLLVCADKGVVSPAVAEELRSLNPELQVEHIREAGHALHLDQPERFATIVQDFLRSVETADSRKQ</sequence>
<dbReference type="EMBL" id="CP095046">
    <property type="protein sequence ID" value="UOQ71434.1"/>
    <property type="molecule type" value="Genomic_DNA"/>
</dbReference>